<dbReference type="Proteomes" id="UP000219048">
    <property type="component" value="Unassembled WGS sequence"/>
</dbReference>
<feature type="transmembrane region" description="Helical" evidence="1">
    <location>
        <begin position="51"/>
        <end position="75"/>
    </location>
</feature>
<dbReference type="EMBL" id="OBEH01000007">
    <property type="protein sequence ID" value="SNZ01731.1"/>
    <property type="molecule type" value="Genomic_DNA"/>
</dbReference>
<keyword evidence="1" id="KW-1133">Transmembrane helix</keyword>
<accession>A0A285N1W5</accession>
<name>A0A285N1W5_9FLAO</name>
<keyword evidence="1" id="KW-0812">Transmembrane</keyword>
<keyword evidence="1" id="KW-0472">Membrane</keyword>
<proteinExistence type="predicted"/>
<protein>
    <submittedName>
        <fullName evidence="2">Uncharacterized protein</fullName>
    </submittedName>
</protein>
<dbReference type="AlphaFoldDB" id="A0A285N1W5"/>
<sequence length="302" mass="34004">MTPKKVSKIRVNRILQNFNLYYNQDGQLVRRLLYGRKKKTNMWKPTNPTELYTLGLLIFTVVLAIISAIQIFLFIQSNRQATRASEAALSAAEAAVESNDISRQIMIAEQRPWIKHEVNIGGPLSYTAEKGWHFPLEYSLTNIGKSPGTMVSFYAQMIPFNISVYPKGSIVNNVPQGSPLPGTDIAEELQKISQIPEDKEWLKMSFGQILFPNELAKGLLNINANMELFEKAKEHEGFSGQFLVLVCVKYGSTLNDEMYRTAKSYQLWKTVSGQSITLEGETISASELALTESPQLFTKIIE</sequence>
<keyword evidence="3" id="KW-1185">Reference proteome</keyword>
<evidence type="ECO:0000313" key="2">
    <source>
        <dbReference type="EMBL" id="SNZ01731.1"/>
    </source>
</evidence>
<dbReference type="RefSeq" id="WP_097047173.1">
    <property type="nucleotide sequence ID" value="NZ_OBEH01000007.1"/>
</dbReference>
<gene>
    <name evidence="2" type="ORF">SAMN06265377_3573</name>
</gene>
<evidence type="ECO:0000256" key="1">
    <source>
        <dbReference type="SAM" id="Phobius"/>
    </source>
</evidence>
<reference evidence="3" key="1">
    <citation type="submission" date="2017-09" db="EMBL/GenBank/DDBJ databases">
        <authorList>
            <person name="Varghese N."/>
            <person name="Submissions S."/>
        </authorList>
    </citation>
    <scope>NUCLEOTIDE SEQUENCE [LARGE SCALE GENOMIC DNA]</scope>
    <source>
        <strain evidence="3">DSM 25885</strain>
    </source>
</reference>
<organism evidence="2 3">
    <name type="scientific">Flagellimonas pacifica</name>
    <dbReference type="NCBI Taxonomy" id="1247520"/>
    <lineage>
        <taxon>Bacteria</taxon>
        <taxon>Pseudomonadati</taxon>
        <taxon>Bacteroidota</taxon>
        <taxon>Flavobacteriia</taxon>
        <taxon>Flavobacteriales</taxon>
        <taxon>Flavobacteriaceae</taxon>
        <taxon>Flagellimonas</taxon>
    </lineage>
</organism>
<evidence type="ECO:0000313" key="3">
    <source>
        <dbReference type="Proteomes" id="UP000219048"/>
    </source>
</evidence>